<dbReference type="GO" id="GO:0009927">
    <property type="term" value="F:histidine phosphotransfer kinase activity"/>
    <property type="evidence" value="ECO:0007669"/>
    <property type="project" value="TreeGrafter"/>
</dbReference>
<dbReference type="Pfam" id="PF00512">
    <property type="entry name" value="HisKA"/>
    <property type="match status" value="1"/>
</dbReference>
<evidence type="ECO:0000256" key="7">
    <source>
        <dbReference type="SAM" id="Phobius"/>
    </source>
</evidence>
<evidence type="ECO:0000313" key="10">
    <source>
        <dbReference type="EMBL" id="MDP9892430.1"/>
    </source>
</evidence>
<dbReference type="SMART" id="SM00448">
    <property type="entry name" value="REC"/>
    <property type="match status" value="1"/>
</dbReference>
<dbReference type="InterPro" id="IPR036097">
    <property type="entry name" value="HisK_dim/P_sf"/>
</dbReference>
<dbReference type="Gene3D" id="3.40.50.2300">
    <property type="match status" value="1"/>
</dbReference>
<reference evidence="10" key="1">
    <citation type="submission" date="2023-07" db="EMBL/GenBank/DDBJ databases">
        <title>Sorghum-associated microbial communities from plants grown in Nebraska, USA.</title>
        <authorList>
            <person name="Schachtman D."/>
        </authorList>
    </citation>
    <scope>NUCLEOTIDE SEQUENCE</scope>
    <source>
        <strain evidence="10">DS3754</strain>
    </source>
</reference>
<dbReference type="SUPFAM" id="SSF55874">
    <property type="entry name" value="ATPase domain of HSP90 chaperone/DNA topoisomerase II/histidine kinase"/>
    <property type="match status" value="1"/>
</dbReference>
<dbReference type="SMART" id="SM00388">
    <property type="entry name" value="HisKA"/>
    <property type="match status" value="1"/>
</dbReference>
<evidence type="ECO:0000256" key="3">
    <source>
        <dbReference type="ARBA" id="ARBA00022553"/>
    </source>
</evidence>
<dbReference type="CDD" id="cd00075">
    <property type="entry name" value="HATPase"/>
    <property type="match status" value="1"/>
</dbReference>
<feature type="domain" description="Response regulatory" evidence="9">
    <location>
        <begin position="473"/>
        <end position="596"/>
    </location>
</feature>
<dbReference type="AlphaFoldDB" id="A0AAW8CZN1"/>
<comment type="catalytic activity">
    <reaction evidence="1">
        <text>ATP + protein L-histidine = ADP + protein N-phospho-L-histidine.</text>
        <dbReference type="EC" id="2.7.13.3"/>
    </reaction>
</comment>
<dbReference type="Gene3D" id="3.30.565.10">
    <property type="entry name" value="Histidine kinase-like ATPase, C-terminal domain"/>
    <property type="match status" value="1"/>
</dbReference>
<evidence type="ECO:0000256" key="6">
    <source>
        <dbReference type="PROSITE-ProRule" id="PRU00169"/>
    </source>
</evidence>
<dbReference type="Proteomes" id="UP001242045">
    <property type="component" value="Unassembled WGS sequence"/>
</dbReference>
<dbReference type="GO" id="GO:0000155">
    <property type="term" value="F:phosphorelay sensor kinase activity"/>
    <property type="evidence" value="ECO:0007669"/>
    <property type="project" value="InterPro"/>
</dbReference>
<feature type="transmembrane region" description="Helical" evidence="7">
    <location>
        <begin position="142"/>
        <end position="160"/>
    </location>
</feature>
<dbReference type="CDD" id="cd00082">
    <property type="entry name" value="HisKA"/>
    <property type="match status" value="1"/>
</dbReference>
<name>A0AAW8CZN1_9BURK</name>
<evidence type="ECO:0000313" key="11">
    <source>
        <dbReference type="Proteomes" id="UP001242045"/>
    </source>
</evidence>
<dbReference type="Gene3D" id="1.10.287.130">
    <property type="match status" value="1"/>
</dbReference>
<comment type="caution">
    <text evidence="10">The sequence shown here is derived from an EMBL/GenBank/DDBJ whole genome shotgun (WGS) entry which is preliminary data.</text>
</comment>
<dbReference type="InterPro" id="IPR004358">
    <property type="entry name" value="Sig_transdc_His_kin-like_C"/>
</dbReference>
<keyword evidence="4" id="KW-0808">Transferase</keyword>
<dbReference type="PROSITE" id="PS50110">
    <property type="entry name" value="RESPONSE_REGULATORY"/>
    <property type="match status" value="1"/>
</dbReference>
<dbReference type="Pfam" id="PF02518">
    <property type="entry name" value="HATPase_c"/>
    <property type="match status" value="1"/>
</dbReference>
<evidence type="ECO:0000259" key="9">
    <source>
        <dbReference type="PROSITE" id="PS50110"/>
    </source>
</evidence>
<feature type="transmembrane region" description="Helical" evidence="7">
    <location>
        <begin position="91"/>
        <end position="109"/>
    </location>
</feature>
<keyword evidence="5 10" id="KW-0418">Kinase</keyword>
<dbReference type="PROSITE" id="PS50109">
    <property type="entry name" value="HIS_KIN"/>
    <property type="match status" value="1"/>
</dbReference>
<dbReference type="PANTHER" id="PTHR43047">
    <property type="entry name" value="TWO-COMPONENT HISTIDINE PROTEIN KINASE"/>
    <property type="match status" value="1"/>
</dbReference>
<dbReference type="InterPro" id="IPR001789">
    <property type="entry name" value="Sig_transdc_resp-reg_receiver"/>
</dbReference>
<dbReference type="InterPro" id="IPR005467">
    <property type="entry name" value="His_kinase_dom"/>
</dbReference>
<keyword evidence="7" id="KW-0472">Membrane</keyword>
<keyword evidence="7" id="KW-1133">Transmembrane helix</keyword>
<organism evidence="10 11">
    <name type="scientific">Variovorax boronicumulans</name>
    <dbReference type="NCBI Taxonomy" id="436515"/>
    <lineage>
        <taxon>Bacteria</taxon>
        <taxon>Pseudomonadati</taxon>
        <taxon>Pseudomonadota</taxon>
        <taxon>Betaproteobacteria</taxon>
        <taxon>Burkholderiales</taxon>
        <taxon>Comamonadaceae</taxon>
        <taxon>Variovorax</taxon>
    </lineage>
</organism>
<evidence type="ECO:0000256" key="4">
    <source>
        <dbReference type="ARBA" id="ARBA00022679"/>
    </source>
</evidence>
<dbReference type="SUPFAM" id="SSF52172">
    <property type="entry name" value="CheY-like"/>
    <property type="match status" value="1"/>
</dbReference>
<keyword evidence="3 6" id="KW-0597">Phosphoprotein</keyword>
<feature type="transmembrane region" description="Helical" evidence="7">
    <location>
        <begin position="28"/>
        <end position="49"/>
    </location>
</feature>
<dbReference type="InterPro" id="IPR003594">
    <property type="entry name" value="HATPase_dom"/>
</dbReference>
<dbReference type="RefSeq" id="WP_307645262.1">
    <property type="nucleotide sequence ID" value="NZ_JAUSRD010000003.1"/>
</dbReference>
<feature type="domain" description="Histidine kinase" evidence="8">
    <location>
        <begin position="228"/>
        <end position="441"/>
    </location>
</feature>
<dbReference type="GO" id="GO:0005886">
    <property type="term" value="C:plasma membrane"/>
    <property type="evidence" value="ECO:0007669"/>
    <property type="project" value="TreeGrafter"/>
</dbReference>
<feature type="transmembrane region" description="Helical" evidence="7">
    <location>
        <begin position="55"/>
        <end position="71"/>
    </location>
</feature>
<dbReference type="PRINTS" id="PR00344">
    <property type="entry name" value="BCTRLSENSOR"/>
</dbReference>
<feature type="transmembrane region" description="Helical" evidence="7">
    <location>
        <begin position="166"/>
        <end position="185"/>
    </location>
</feature>
<dbReference type="FunFam" id="3.30.565.10:FF:000049">
    <property type="entry name" value="Two-component sensor histidine kinase"/>
    <property type="match status" value="1"/>
</dbReference>
<dbReference type="SMART" id="SM00387">
    <property type="entry name" value="HATPase_c"/>
    <property type="match status" value="1"/>
</dbReference>
<dbReference type="InterPro" id="IPR036890">
    <property type="entry name" value="HATPase_C_sf"/>
</dbReference>
<feature type="modified residue" description="4-aspartylphosphate" evidence="6">
    <location>
        <position position="527"/>
    </location>
</feature>
<dbReference type="InterPro" id="IPR011006">
    <property type="entry name" value="CheY-like_superfamily"/>
</dbReference>
<proteinExistence type="predicted"/>
<dbReference type="EC" id="2.7.13.3" evidence="2"/>
<gene>
    <name evidence="10" type="ORF">J2W31_001535</name>
</gene>
<keyword evidence="7" id="KW-0812">Transmembrane</keyword>
<sequence>MASSDPSADHTLGQRVLREHVASVYDTYIVSTLTHMAFVVVFGCIIYSQLRNLSLLFWIGGLVIADIYVFFTPRWTPLRPARESAYWARKISRMVTLVSMITAVVPWLIVPYDNLPMTSLLMAVIVGSCARAAQSLWPLKSALFGYTLPMSLGLITALAWQGDGLHLFLAAAGAAYLLLTLRAGIGQHRLLTESLMLRFENEALAARLGEQIAATERASEEKTRFLGTASHDLRQPLHAIALFGAALENELRDRPEGRNAERLMRAVNALGASLDTMLDVSRLDAGVITPVPQPVQLDALFLPLNHTFSARAEQKQLQLRVRASGLWVHSDPQLLHRMLSNLMDNALKYTAHGGVTVMARERGDSVWVEVRDTGIGIAPEQSGRIFEEFYQINNPGRDRSRGLGIGLSIVQRLSRLLGHPVQMHSRPGRGTHFRVVLPLARAQASGLQPAFPSETGDLAQAPQRRIAPPLPGRVLLLDDELEIREAMVGLLRSHAVDAHAVADEAGAAAALQKAHGEGRPFDLLLCDYRLADGVDGLDAGLRLCQGPGEGRAEIPLLLITGETSPARLQRVRESQVPVLFKPVVAAALLQAMAELAGSKVAARPSMVDA</sequence>
<protein>
    <recommendedName>
        <fullName evidence="2">histidine kinase</fullName>
        <ecNumber evidence="2">2.7.13.3</ecNumber>
    </recommendedName>
</protein>
<dbReference type="Pfam" id="PF00072">
    <property type="entry name" value="Response_reg"/>
    <property type="match status" value="1"/>
</dbReference>
<accession>A0AAW8CZN1</accession>
<dbReference type="InterPro" id="IPR003661">
    <property type="entry name" value="HisK_dim/P_dom"/>
</dbReference>
<evidence type="ECO:0000256" key="2">
    <source>
        <dbReference type="ARBA" id="ARBA00012438"/>
    </source>
</evidence>
<evidence type="ECO:0000256" key="1">
    <source>
        <dbReference type="ARBA" id="ARBA00000085"/>
    </source>
</evidence>
<evidence type="ECO:0000259" key="8">
    <source>
        <dbReference type="PROSITE" id="PS50109"/>
    </source>
</evidence>
<dbReference type="SUPFAM" id="SSF47384">
    <property type="entry name" value="Homodimeric domain of signal transducing histidine kinase"/>
    <property type="match status" value="1"/>
</dbReference>
<dbReference type="EMBL" id="JAUSRD010000003">
    <property type="protein sequence ID" value="MDP9892430.1"/>
    <property type="molecule type" value="Genomic_DNA"/>
</dbReference>
<evidence type="ECO:0000256" key="5">
    <source>
        <dbReference type="ARBA" id="ARBA00022777"/>
    </source>
</evidence>
<dbReference type="PANTHER" id="PTHR43047:SF9">
    <property type="entry name" value="HISTIDINE KINASE"/>
    <property type="match status" value="1"/>
</dbReference>